<keyword evidence="1" id="KW-0472">Membrane</keyword>
<dbReference type="EMBL" id="AUWU02000004">
    <property type="protein sequence ID" value="KAH0573822.1"/>
    <property type="molecule type" value="Genomic_DNA"/>
</dbReference>
<dbReference type="RefSeq" id="XP_067764595.1">
    <property type="nucleotide sequence ID" value="XM_067907621.1"/>
</dbReference>
<keyword evidence="1" id="KW-1133">Transmembrane helix</keyword>
<accession>V6LRW7</accession>
<dbReference type="KEGG" id="ssao:94297780"/>
<evidence type="ECO:0000313" key="4">
    <source>
        <dbReference type="Proteomes" id="UP000018208"/>
    </source>
</evidence>
<protein>
    <recommendedName>
        <fullName evidence="5">Transmembrane protein</fullName>
    </recommendedName>
</protein>
<reference evidence="3" key="2">
    <citation type="submission" date="2020-12" db="EMBL/GenBank/DDBJ databases">
        <title>New Spironucleus salmonicida genome in near-complete chromosomes.</title>
        <authorList>
            <person name="Xu F."/>
            <person name="Kurt Z."/>
            <person name="Jimenez-Gonzalez A."/>
            <person name="Astvaldsson A."/>
            <person name="Andersson J.O."/>
            <person name="Svard S.G."/>
        </authorList>
    </citation>
    <scope>NUCLEOTIDE SEQUENCE</scope>
    <source>
        <strain evidence="3">ATCC 50377</strain>
    </source>
</reference>
<sequence length="87" mass="9868">MNIHQQNIFLIITYIILFIVINWISFCRPGWDKFNEISQIQSAVQLLDEMKCDVFQLVPAEESECLNVDDSVKGDSTDDDCINGGGI</sequence>
<feature type="transmembrane region" description="Helical" evidence="1">
    <location>
        <begin position="7"/>
        <end position="26"/>
    </location>
</feature>
<keyword evidence="1" id="KW-0812">Transmembrane</keyword>
<gene>
    <name evidence="3" type="ORF">SS50377_23757</name>
    <name evidence="2" type="ORF">SS50377_fx076</name>
</gene>
<reference evidence="2 3" key="1">
    <citation type="journal article" date="2014" name="PLoS Genet.">
        <title>The Genome of Spironucleus salmonicida Highlights a Fish Pathogen Adapted to Fluctuating Environments.</title>
        <authorList>
            <person name="Xu F."/>
            <person name="Jerlstrom-Hultqvist J."/>
            <person name="Einarsson E."/>
            <person name="Astvaldsson A."/>
            <person name="Svard S.G."/>
            <person name="Andersson J.O."/>
        </authorList>
    </citation>
    <scope>NUCLEOTIDE SEQUENCE</scope>
    <source>
        <strain evidence="3">ATCC 50377</strain>
    </source>
</reference>
<dbReference type="Proteomes" id="UP000018208">
    <property type="component" value="Unassembled WGS sequence"/>
</dbReference>
<evidence type="ECO:0008006" key="5">
    <source>
        <dbReference type="Google" id="ProtNLM"/>
    </source>
</evidence>
<dbReference type="EMBL" id="KI546074">
    <property type="protein sequence ID" value="EST46436.1"/>
    <property type="molecule type" value="Genomic_DNA"/>
</dbReference>
<dbReference type="GeneID" id="94297780"/>
<dbReference type="VEuPathDB" id="GiardiaDB:SS50377_23757"/>
<keyword evidence="4" id="KW-1185">Reference proteome</keyword>
<evidence type="ECO:0000256" key="1">
    <source>
        <dbReference type="SAM" id="Phobius"/>
    </source>
</evidence>
<dbReference type="AlphaFoldDB" id="V6LRW7"/>
<proteinExistence type="predicted"/>
<organism evidence="2">
    <name type="scientific">Spironucleus salmonicida</name>
    <dbReference type="NCBI Taxonomy" id="348837"/>
    <lineage>
        <taxon>Eukaryota</taxon>
        <taxon>Metamonada</taxon>
        <taxon>Diplomonadida</taxon>
        <taxon>Hexamitidae</taxon>
        <taxon>Hexamitinae</taxon>
        <taxon>Spironucleus</taxon>
    </lineage>
</organism>
<evidence type="ECO:0000313" key="2">
    <source>
        <dbReference type="EMBL" id="EST46436.1"/>
    </source>
</evidence>
<name>V6LRW7_9EUKA</name>
<evidence type="ECO:0000313" key="3">
    <source>
        <dbReference type="EMBL" id="KAH0573822.1"/>
    </source>
</evidence>